<dbReference type="GO" id="GO:0005737">
    <property type="term" value="C:cytoplasm"/>
    <property type="evidence" value="ECO:0007669"/>
    <property type="project" value="TreeGrafter"/>
</dbReference>
<evidence type="ECO:0000313" key="15">
    <source>
        <dbReference type="Proteomes" id="UP000245802"/>
    </source>
</evidence>
<evidence type="ECO:0000256" key="5">
    <source>
        <dbReference type="ARBA" id="ARBA00023002"/>
    </source>
</evidence>
<evidence type="ECO:0000256" key="2">
    <source>
        <dbReference type="ARBA" id="ARBA00013017"/>
    </source>
</evidence>
<dbReference type="GO" id="GO:0008379">
    <property type="term" value="F:thioredoxin peroxidase activity"/>
    <property type="evidence" value="ECO:0007669"/>
    <property type="project" value="TreeGrafter"/>
</dbReference>
<dbReference type="PANTHER" id="PTHR42801">
    <property type="entry name" value="THIOREDOXIN-DEPENDENT PEROXIDE REDUCTASE"/>
    <property type="match status" value="1"/>
</dbReference>
<dbReference type="Pfam" id="PF00578">
    <property type="entry name" value="AhpC-TSA"/>
    <property type="match status" value="1"/>
</dbReference>
<evidence type="ECO:0000256" key="3">
    <source>
        <dbReference type="ARBA" id="ARBA00022559"/>
    </source>
</evidence>
<keyword evidence="4" id="KW-0049">Antioxidant</keyword>
<evidence type="ECO:0000256" key="7">
    <source>
        <dbReference type="ARBA" id="ARBA00023284"/>
    </source>
</evidence>
<dbReference type="Proteomes" id="UP000245802">
    <property type="component" value="Chromosome"/>
</dbReference>
<dbReference type="GO" id="GO:0034599">
    <property type="term" value="P:cellular response to oxidative stress"/>
    <property type="evidence" value="ECO:0007669"/>
    <property type="project" value="TreeGrafter"/>
</dbReference>
<evidence type="ECO:0000256" key="11">
    <source>
        <dbReference type="ARBA" id="ARBA00049091"/>
    </source>
</evidence>
<dbReference type="PANTHER" id="PTHR42801:SF4">
    <property type="entry name" value="AHPC_TSA FAMILY PROTEIN"/>
    <property type="match status" value="1"/>
</dbReference>
<dbReference type="EC" id="1.11.1.24" evidence="2"/>
<sequence>MPPSPRLSKMAPPRPVSPHRFRLNGDAVMIRSAAAAVLCALTACAASADDSMLKVKVGDKFPDVPLAAAQIDKVKKDAKTLSIADLKGKTVIIFFYPKALTGGCTVESCGFRDLMKKGDFPNDIVVLGASCDGAELQQQFIDKNELPMPLLCDTDVKLTKELGILSPKNPKMSQRVTFVVDKEGKIAKIYDKVTPKSHPTEVLEDVKKLK</sequence>
<evidence type="ECO:0000256" key="12">
    <source>
        <dbReference type="SAM" id="SignalP"/>
    </source>
</evidence>
<feature type="domain" description="Thioredoxin" evidence="13">
    <location>
        <begin position="55"/>
        <end position="210"/>
    </location>
</feature>
<dbReference type="SUPFAM" id="SSF52833">
    <property type="entry name" value="Thioredoxin-like"/>
    <property type="match status" value="1"/>
</dbReference>
<comment type="similarity">
    <text evidence="9">Belongs to the peroxiredoxin family. BCP/PrxQ subfamily.</text>
</comment>
<dbReference type="InterPro" id="IPR013766">
    <property type="entry name" value="Thioredoxin_domain"/>
</dbReference>
<name>A0A2Z3H998_9BACT</name>
<feature type="chain" id="PRO_5016329804" description="thioredoxin-dependent peroxiredoxin" evidence="12">
    <location>
        <begin position="49"/>
        <end position="210"/>
    </location>
</feature>
<evidence type="ECO:0000256" key="6">
    <source>
        <dbReference type="ARBA" id="ARBA00023157"/>
    </source>
</evidence>
<proteinExistence type="inferred from homology"/>
<dbReference type="InterPro" id="IPR036249">
    <property type="entry name" value="Thioredoxin-like_sf"/>
</dbReference>
<reference evidence="14 15" key="1">
    <citation type="submission" date="2018-01" db="EMBL/GenBank/DDBJ databases">
        <title>G. obscuriglobus.</title>
        <authorList>
            <person name="Franke J."/>
            <person name="Blomberg W."/>
            <person name="Selmecki A."/>
        </authorList>
    </citation>
    <scope>NUCLEOTIDE SEQUENCE [LARGE SCALE GENOMIC DNA]</scope>
    <source>
        <strain evidence="14 15">DSM 5831</strain>
    </source>
</reference>
<keyword evidence="15" id="KW-1185">Reference proteome</keyword>
<comment type="catalytic activity">
    <reaction evidence="11">
        <text>a hydroperoxide + [thioredoxin]-dithiol = an alcohol + [thioredoxin]-disulfide + H2O</text>
        <dbReference type="Rhea" id="RHEA:62620"/>
        <dbReference type="Rhea" id="RHEA-COMP:10698"/>
        <dbReference type="Rhea" id="RHEA-COMP:10700"/>
        <dbReference type="ChEBI" id="CHEBI:15377"/>
        <dbReference type="ChEBI" id="CHEBI:29950"/>
        <dbReference type="ChEBI" id="CHEBI:30879"/>
        <dbReference type="ChEBI" id="CHEBI:35924"/>
        <dbReference type="ChEBI" id="CHEBI:50058"/>
        <dbReference type="EC" id="1.11.1.24"/>
    </reaction>
</comment>
<gene>
    <name evidence="14" type="ORF">C1280_31195</name>
</gene>
<accession>A0A2Z3H998</accession>
<keyword evidence="7" id="KW-0676">Redox-active center</keyword>
<dbReference type="Gene3D" id="3.40.30.10">
    <property type="entry name" value="Glutaredoxin"/>
    <property type="match status" value="1"/>
</dbReference>
<evidence type="ECO:0000256" key="10">
    <source>
        <dbReference type="ARBA" id="ARBA00042639"/>
    </source>
</evidence>
<evidence type="ECO:0000256" key="4">
    <source>
        <dbReference type="ARBA" id="ARBA00022862"/>
    </source>
</evidence>
<evidence type="ECO:0000256" key="9">
    <source>
        <dbReference type="ARBA" id="ARBA00038489"/>
    </source>
</evidence>
<organism evidence="14 15">
    <name type="scientific">Gemmata obscuriglobus</name>
    <dbReference type="NCBI Taxonomy" id="114"/>
    <lineage>
        <taxon>Bacteria</taxon>
        <taxon>Pseudomonadati</taxon>
        <taxon>Planctomycetota</taxon>
        <taxon>Planctomycetia</taxon>
        <taxon>Gemmatales</taxon>
        <taxon>Gemmataceae</taxon>
        <taxon>Gemmata</taxon>
    </lineage>
</organism>
<feature type="signal peptide" evidence="12">
    <location>
        <begin position="1"/>
        <end position="48"/>
    </location>
</feature>
<comment type="function">
    <text evidence="1">Thiol-specific peroxidase that catalyzes the reduction of hydrogen peroxide and organic hydroperoxides to water and alcohols, respectively. Plays a role in cell protection against oxidative stress by detoxifying peroxides and as sensor of hydrogen peroxide-mediated signaling events.</text>
</comment>
<evidence type="ECO:0000256" key="8">
    <source>
        <dbReference type="ARBA" id="ARBA00032824"/>
    </source>
</evidence>
<keyword evidence="12" id="KW-0732">Signal</keyword>
<dbReference type="AlphaFoldDB" id="A0A2Z3H998"/>
<dbReference type="PROSITE" id="PS51352">
    <property type="entry name" value="THIOREDOXIN_2"/>
    <property type="match status" value="1"/>
</dbReference>
<evidence type="ECO:0000256" key="1">
    <source>
        <dbReference type="ARBA" id="ARBA00003330"/>
    </source>
</evidence>
<dbReference type="KEGG" id="gog:C1280_31195"/>
<dbReference type="CDD" id="cd03017">
    <property type="entry name" value="PRX_BCP"/>
    <property type="match status" value="1"/>
</dbReference>
<keyword evidence="5" id="KW-0560">Oxidoreductase</keyword>
<dbReference type="GO" id="GO:0045454">
    <property type="term" value="P:cell redox homeostasis"/>
    <property type="evidence" value="ECO:0007669"/>
    <property type="project" value="TreeGrafter"/>
</dbReference>
<protein>
    <recommendedName>
        <fullName evidence="2">thioredoxin-dependent peroxiredoxin</fullName>
        <ecNumber evidence="2">1.11.1.24</ecNumber>
    </recommendedName>
    <alternativeName>
        <fullName evidence="8">Thioredoxin peroxidase</fullName>
    </alternativeName>
    <alternativeName>
        <fullName evidence="10">Thioredoxin-dependent peroxiredoxin Bcp</fullName>
    </alternativeName>
</protein>
<evidence type="ECO:0000313" key="14">
    <source>
        <dbReference type="EMBL" id="AWM41012.1"/>
    </source>
</evidence>
<dbReference type="InterPro" id="IPR000866">
    <property type="entry name" value="AhpC/TSA"/>
</dbReference>
<keyword evidence="6" id="KW-1015">Disulfide bond</keyword>
<keyword evidence="3" id="KW-0575">Peroxidase</keyword>
<evidence type="ECO:0000259" key="13">
    <source>
        <dbReference type="PROSITE" id="PS51352"/>
    </source>
</evidence>
<dbReference type="InterPro" id="IPR050924">
    <property type="entry name" value="Peroxiredoxin_BCP/PrxQ"/>
</dbReference>
<dbReference type="EMBL" id="CP025958">
    <property type="protein sequence ID" value="AWM41012.1"/>
    <property type="molecule type" value="Genomic_DNA"/>
</dbReference>